<dbReference type="PANTHER" id="PTHR21535">
    <property type="entry name" value="MAGNESIUM AND COBALT TRANSPORT PROTEIN/MITOCHONDRIAL IMPORT INNER MEMBRANE TRANSLOCASE SUBUNIT TIM8"/>
    <property type="match status" value="1"/>
</dbReference>
<keyword evidence="4 6" id="KW-1133">Transmembrane helix</keyword>
<comment type="similarity">
    <text evidence="2">Belongs to the CorA metal ion transporter (MIT) (TC 1.A.35) family.</text>
</comment>
<dbReference type="InterPro" id="IPR002523">
    <property type="entry name" value="MgTranspt_CorA/ZnTranspt_ZntB"/>
</dbReference>
<evidence type="ECO:0000313" key="8">
    <source>
        <dbReference type="Proteomes" id="UP000284403"/>
    </source>
</evidence>
<keyword evidence="8" id="KW-1185">Reference proteome</keyword>
<evidence type="ECO:0000256" key="4">
    <source>
        <dbReference type="ARBA" id="ARBA00022989"/>
    </source>
</evidence>
<dbReference type="Gene3D" id="1.20.58.340">
    <property type="entry name" value="Magnesium transport protein CorA, transmembrane region"/>
    <property type="match status" value="1"/>
</dbReference>
<evidence type="ECO:0000256" key="2">
    <source>
        <dbReference type="ARBA" id="ARBA00009765"/>
    </source>
</evidence>
<dbReference type="Proteomes" id="UP000284403">
    <property type="component" value="Unassembled WGS sequence"/>
</dbReference>
<feature type="transmembrane region" description="Helical" evidence="6">
    <location>
        <begin position="399"/>
        <end position="420"/>
    </location>
</feature>
<dbReference type="PANTHER" id="PTHR21535:SF95">
    <property type="entry name" value="MGT2 MAGNESIUM TRANSPORTER"/>
    <property type="match status" value="1"/>
</dbReference>
<keyword evidence="3 6" id="KW-0812">Transmembrane</keyword>
<protein>
    <submittedName>
        <fullName evidence="7">MGT2 magnesium transporter</fullName>
    </submittedName>
</protein>
<gene>
    <name evidence="7" type="ORF">Tco025E_08671</name>
</gene>
<evidence type="ECO:0000313" key="7">
    <source>
        <dbReference type="EMBL" id="RNF01102.1"/>
    </source>
</evidence>
<feature type="transmembrane region" description="Helical" evidence="6">
    <location>
        <begin position="367"/>
        <end position="387"/>
    </location>
</feature>
<dbReference type="InterPro" id="IPR045863">
    <property type="entry name" value="CorA_TM1_TM2"/>
</dbReference>
<dbReference type="EMBL" id="MKKU01000845">
    <property type="protein sequence ID" value="RNF01102.1"/>
    <property type="molecule type" value="Genomic_DNA"/>
</dbReference>
<dbReference type="AlphaFoldDB" id="A0A422N6P8"/>
<evidence type="ECO:0000256" key="3">
    <source>
        <dbReference type="ARBA" id="ARBA00022692"/>
    </source>
</evidence>
<dbReference type="OrthoDB" id="29879at2759"/>
<comment type="caution">
    <text evidence="7">The sequence shown here is derived from an EMBL/GenBank/DDBJ whole genome shotgun (WGS) entry which is preliminary data.</text>
</comment>
<dbReference type="GO" id="GO:0046873">
    <property type="term" value="F:metal ion transmembrane transporter activity"/>
    <property type="evidence" value="ECO:0007669"/>
    <property type="project" value="InterPro"/>
</dbReference>
<sequence length="435" mass="46927">MPEGGEAAGVRGLAMDARPAEPAAIGVVQAMQRCLVFCRPAEAPFSTAVFCNPEGAVKDVRRQLQNGGGAPDGLCVWVDMQGCTEEQHRNMLQLLFPGMEAGQLEGVLSPDTHDTVELRPGKWECLIGGIACSPSRVPSLSAPAASDPEENTVLCSFACGDRFLLTMHAAPFVGLAELLRHVEVEGGLGQRGDKAAPAGAPLLEVQTSGASASLQRRTTSAGILSLLVCFACEAFLPDPTSLLTEVGSIDEMVLLIAPGKQDQTDLLRRVALLRRRIADFRMGLYFKEKLLQELIAPTMRSSFVAKESNTVQAYKEALNKVGQVSGRLDDARDMLNQANLNFVSGISMRMLQGSAVLDFKMTILNQVAAVFLPIHLVISLFGMNCMVPFHKDAYPTLTAFWVICAGFALWFLLFMAPLFVDTIRGLRSPPVAPYS</sequence>
<accession>A0A422N6P8</accession>
<dbReference type="Pfam" id="PF01544">
    <property type="entry name" value="CorA"/>
    <property type="match status" value="1"/>
</dbReference>
<proteinExistence type="inferred from homology"/>
<dbReference type="SUPFAM" id="SSF144083">
    <property type="entry name" value="Magnesium transport protein CorA, transmembrane region"/>
    <property type="match status" value="1"/>
</dbReference>
<comment type="subcellular location">
    <subcellularLocation>
        <location evidence="1">Membrane</location>
        <topology evidence="1">Multi-pass membrane protein</topology>
    </subcellularLocation>
</comment>
<reference evidence="7 8" key="1">
    <citation type="journal article" date="2018" name="BMC Genomics">
        <title>Genomic comparison of Trypanosoma conorhini and Trypanosoma rangeli to Trypanosoma cruzi strains of high and low virulence.</title>
        <authorList>
            <person name="Bradwell K.R."/>
            <person name="Koparde V.N."/>
            <person name="Matveyev A.V."/>
            <person name="Serrano M.G."/>
            <person name="Alves J.M."/>
            <person name="Parikh H."/>
            <person name="Huang B."/>
            <person name="Lee V."/>
            <person name="Espinosa-Alvarez O."/>
            <person name="Ortiz P.A."/>
            <person name="Costa-Martins A.G."/>
            <person name="Teixeira M.M."/>
            <person name="Buck G.A."/>
        </authorList>
    </citation>
    <scope>NUCLEOTIDE SEQUENCE [LARGE SCALE GENOMIC DNA]</scope>
    <source>
        <strain evidence="7 8">025E</strain>
    </source>
</reference>
<evidence type="ECO:0000256" key="6">
    <source>
        <dbReference type="SAM" id="Phobius"/>
    </source>
</evidence>
<dbReference type="GeneID" id="40322282"/>
<organism evidence="7 8">
    <name type="scientific">Trypanosoma conorhini</name>
    <dbReference type="NCBI Taxonomy" id="83891"/>
    <lineage>
        <taxon>Eukaryota</taxon>
        <taxon>Discoba</taxon>
        <taxon>Euglenozoa</taxon>
        <taxon>Kinetoplastea</taxon>
        <taxon>Metakinetoplastina</taxon>
        <taxon>Trypanosomatida</taxon>
        <taxon>Trypanosomatidae</taxon>
        <taxon>Trypanosoma</taxon>
    </lineage>
</organism>
<dbReference type="RefSeq" id="XP_029224383.1">
    <property type="nucleotide sequence ID" value="XM_029375514.1"/>
</dbReference>
<name>A0A422N6P8_9TRYP</name>
<evidence type="ECO:0000256" key="1">
    <source>
        <dbReference type="ARBA" id="ARBA00004141"/>
    </source>
</evidence>
<dbReference type="GO" id="GO:0016020">
    <property type="term" value="C:membrane"/>
    <property type="evidence" value="ECO:0007669"/>
    <property type="project" value="UniProtKB-SubCell"/>
</dbReference>
<dbReference type="SUPFAM" id="SSF143865">
    <property type="entry name" value="CorA soluble domain-like"/>
    <property type="match status" value="1"/>
</dbReference>
<evidence type="ECO:0000256" key="5">
    <source>
        <dbReference type="ARBA" id="ARBA00023136"/>
    </source>
</evidence>
<dbReference type="InterPro" id="IPR045861">
    <property type="entry name" value="CorA_cytoplasmic_dom"/>
</dbReference>
<keyword evidence="5 6" id="KW-0472">Membrane</keyword>